<reference evidence="4" key="1">
    <citation type="submission" date="2023-03" db="EMBL/GenBank/DDBJ databases">
        <authorList>
            <person name="Steffen K."/>
            <person name="Cardenas P."/>
        </authorList>
    </citation>
    <scope>NUCLEOTIDE SEQUENCE</scope>
</reference>
<dbReference type="Gene3D" id="1.10.4100.10">
    <property type="entry name" value="2-methylcitrate dehydratase PrpD"/>
    <property type="match status" value="1"/>
</dbReference>
<dbReference type="Proteomes" id="UP001174909">
    <property type="component" value="Unassembled WGS sequence"/>
</dbReference>
<dbReference type="SUPFAM" id="SSF103378">
    <property type="entry name" value="2-methylcitrate dehydratase PrpD"/>
    <property type="match status" value="1"/>
</dbReference>
<dbReference type="PANTHER" id="PTHR16943">
    <property type="entry name" value="2-METHYLCITRATE DEHYDRATASE-RELATED"/>
    <property type="match status" value="1"/>
</dbReference>
<name>A0AA35SIM4_GEOBA</name>
<sequence length="446" mass="46554">MSATRTLAQFIADTDFENLPPAVVEAAKIAILDGVANMAAGSVQELADIIGRYVRDAGGSPQASVVGWGYKTNPPAAAFANGVFGHCLDYEIQGFPPTHGTSSCLPSALALAEHHHIPGERVITAYVLGWEIQGRLRAASAPATAPAYHPPGLVGPMGGAAASAKTLGLDADQTLMSLGIAASRTGGLTANTGTMVKSTHPGNAARMGAEAAILAGMGYTASDVALESPVGYAAALFGGEFDWDTATGGLGASWRLLDPGFDIKRFPAQVYMQNAIEAALNLREQNGLAVADIEQVTIHRRGRGHSGPVPRSGLDGKFSVEYCAAAAILDGQVGIDTFTDARRFSPDMEEMLGRMRVEPEGPESGATLATAALKDGTTISAECSAFRGSASNPMSRDQRLEKVRDCFQRALSEADTERVLEMLENLEHVDDVSQLMSVLGQAAARG</sequence>
<evidence type="ECO:0000313" key="5">
    <source>
        <dbReference type="Proteomes" id="UP001174909"/>
    </source>
</evidence>
<keyword evidence="5" id="KW-1185">Reference proteome</keyword>
<protein>
    <submittedName>
        <fullName evidence="4">Cis-aconitate decarboxylase</fullName>
    </submittedName>
</protein>
<evidence type="ECO:0000313" key="4">
    <source>
        <dbReference type="EMBL" id="CAI8030139.1"/>
    </source>
</evidence>
<dbReference type="Pfam" id="PF19305">
    <property type="entry name" value="MmgE_PrpD_C"/>
    <property type="match status" value="1"/>
</dbReference>
<dbReference type="InterPro" id="IPR042188">
    <property type="entry name" value="MmgE/PrpD_sf_2"/>
</dbReference>
<dbReference type="InterPro" id="IPR036148">
    <property type="entry name" value="MmgE/PrpD_sf"/>
</dbReference>
<dbReference type="InterPro" id="IPR005656">
    <property type="entry name" value="MmgE_PrpD"/>
</dbReference>
<comment type="similarity">
    <text evidence="1">Belongs to the PrpD family.</text>
</comment>
<organism evidence="4 5">
    <name type="scientific">Geodia barretti</name>
    <name type="common">Barrett's horny sponge</name>
    <dbReference type="NCBI Taxonomy" id="519541"/>
    <lineage>
        <taxon>Eukaryota</taxon>
        <taxon>Metazoa</taxon>
        <taxon>Porifera</taxon>
        <taxon>Demospongiae</taxon>
        <taxon>Heteroscleromorpha</taxon>
        <taxon>Tetractinellida</taxon>
        <taxon>Astrophorina</taxon>
        <taxon>Geodiidae</taxon>
        <taxon>Geodia</taxon>
    </lineage>
</organism>
<evidence type="ECO:0000259" key="3">
    <source>
        <dbReference type="Pfam" id="PF19305"/>
    </source>
</evidence>
<accession>A0AA35SIM4</accession>
<dbReference type="AlphaFoldDB" id="A0AA35SIM4"/>
<gene>
    <name evidence="4" type="ORF">GBAR_LOCUS17097</name>
</gene>
<dbReference type="InterPro" id="IPR045337">
    <property type="entry name" value="MmgE_PrpD_C"/>
</dbReference>
<evidence type="ECO:0000256" key="1">
    <source>
        <dbReference type="ARBA" id="ARBA00006174"/>
    </source>
</evidence>
<comment type="caution">
    <text evidence="4">The sequence shown here is derived from an EMBL/GenBank/DDBJ whole genome shotgun (WGS) entry which is preliminary data.</text>
</comment>
<dbReference type="InterPro" id="IPR042183">
    <property type="entry name" value="MmgE/PrpD_sf_1"/>
</dbReference>
<feature type="domain" description="MmgE/PrpD N-terminal" evidence="2">
    <location>
        <begin position="6"/>
        <end position="242"/>
    </location>
</feature>
<feature type="domain" description="MmgE/PrpD C-terminal" evidence="3">
    <location>
        <begin position="266"/>
        <end position="427"/>
    </location>
</feature>
<dbReference type="GO" id="GO:0016829">
    <property type="term" value="F:lyase activity"/>
    <property type="evidence" value="ECO:0007669"/>
    <property type="project" value="InterPro"/>
</dbReference>
<dbReference type="EMBL" id="CASHTH010002458">
    <property type="protein sequence ID" value="CAI8030139.1"/>
    <property type="molecule type" value="Genomic_DNA"/>
</dbReference>
<dbReference type="InterPro" id="IPR045336">
    <property type="entry name" value="MmgE_PrpD_N"/>
</dbReference>
<dbReference type="Gene3D" id="3.30.1330.120">
    <property type="entry name" value="2-methylcitrate dehydratase PrpD"/>
    <property type="match status" value="1"/>
</dbReference>
<dbReference type="PANTHER" id="PTHR16943:SF8">
    <property type="entry name" value="2-METHYLCITRATE DEHYDRATASE"/>
    <property type="match status" value="1"/>
</dbReference>
<proteinExistence type="inferred from homology"/>
<evidence type="ECO:0000259" key="2">
    <source>
        <dbReference type="Pfam" id="PF03972"/>
    </source>
</evidence>
<dbReference type="Pfam" id="PF03972">
    <property type="entry name" value="MmgE_PrpD_N"/>
    <property type="match status" value="1"/>
</dbReference>